<protein>
    <submittedName>
        <fullName evidence="2">Uncharacterized protein</fullName>
    </submittedName>
</protein>
<evidence type="ECO:0000256" key="1">
    <source>
        <dbReference type="SAM" id="MobiDB-lite"/>
    </source>
</evidence>
<name>A0ABQ9H016_9NEOP</name>
<organism evidence="2 3">
    <name type="scientific">Dryococelus australis</name>
    <dbReference type="NCBI Taxonomy" id="614101"/>
    <lineage>
        <taxon>Eukaryota</taxon>
        <taxon>Metazoa</taxon>
        <taxon>Ecdysozoa</taxon>
        <taxon>Arthropoda</taxon>
        <taxon>Hexapoda</taxon>
        <taxon>Insecta</taxon>
        <taxon>Pterygota</taxon>
        <taxon>Neoptera</taxon>
        <taxon>Polyneoptera</taxon>
        <taxon>Phasmatodea</taxon>
        <taxon>Verophasmatodea</taxon>
        <taxon>Anareolatae</taxon>
        <taxon>Phasmatidae</taxon>
        <taxon>Eurycanthinae</taxon>
        <taxon>Dryococelus</taxon>
    </lineage>
</organism>
<dbReference type="Proteomes" id="UP001159363">
    <property type="component" value="Chromosome 7"/>
</dbReference>
<feature type="region of interest" description="Disordered" evidence="1">
    <location>
        <begin position="1"/>
        <end position="71"/>
    </location>
</feature>
<evidence type="ECO:0000313" key="2">
    <source>
        <dbReference type="EMBL" id="KAJ8877551.1"/>
    </source>
</evidence>
<proteinExistence type="predicted"/>
<comment type="caution">
    <text evidence="2">The sequence shown here is derived from an EMBL/GenBank/DDBJ whole genome shotgun (WGS) entry which is preliminary data.</text>
</comment>
<feature type="compositionally biased region" description="Basic and acidic residues" evidence="1">
    <location>
        <begin position="10"/>
        <end position="19"/>
    </location>
</feature>
<sequence>MKLRRNARAAKREIPEKTRRPAASSGTIPACENPGATPPRIESGSPQYKTTSVTTTSPRPPRESGDGDGARRLGSVFLVAQTVVDDVADSGKESPRAADGLTPRVSPRHKDSSTSPASLRSPVAKEVPSPRLNGAAVGTSARTRRLGVIESTSRRHTTTTTSSSDHEHRVLSRMSEVNRFIEPMYLAVSDDKLKNMLSFLEHTLMAAGLWSGECFLGVSPWRRHYLFVYLPIIEDDVQQKEDLPAE</sequence>
<accession>A0ABQ9H016</accession>
<dbReference type="EMBL" id="JARBHB010000008">
    <property type="protein sequence ID" value="KAJ8877551.1"/>
    <property type="molecule type" value="Genomic_DNA"/>
</dbReference>
<keyword evidence="3" id="KW-1185">Reference proteome</keyword>
<feature type="compositionally biased region" description="Basic and acidic residues" evidence="1">
    <location>
        <begin position="60"/>
        <end position="71"/>
    </location>
</feature>
<feature type="region of interest" description="Disordered" evidence="1">
    <location>
        <begin position="87"/>
        <end position="165"/>
    </location>
</feature>
<reference evidence="2 3" key="1">
    <citation type="submission" date="2023-02" db="EMBL/GenBank/DDBJ databases">
        <title>LHISI_Scaffold_Assembly.</title>
        <authorList>
            <person name="Stuart O.P."/>
            <person name="Cleave R."/>
            <person name="Magrath M.J.L."/>
            <person name="Mikheyev A.S."/>
        </authorList>
    </citation>
    <scope>NUCLEOTIDE SEQUENCE [LARGE SCALE GENOMIC DNA]</scope>
    <source>
        <strain evidence="2">Daus_M_001</strain>
        <tissue evidence="2">Leg muscle</tissue>
    </source>
</reference>
<evidence type="ECO:0000313" key="3">
    <source>
        <dbReference type="Proteomes" id="UP001159363"/>
    </source>
</evidence>
<gene>
    <name evidence="2" type="ORF">PR048_022006</name>
</gene>